<evidence type="ECO:0000313" key="2">
    <source>
        <dbReference type="EMBL" id="ARD20647.1"/>
    </source>
</evidence>
<protein>
    <recommendedName>
        <fullName evidence="1">Flagellar motor switch protein FliN-like C-terminal domain-containing protein</fullName>
    </recommendedName>
</protein>
<gene>
    <name evidence="2" type="ORF">SJ2017_0301</name>
</gene>
<organism evidence="2 3">
    <name type="scientific">Shewanella japonica</name>
    <dbReference type="NCBI Taxonomy" id="93973"/>
    <lineage>
        <taxon>Bacteria</taxon>
        <taxon>Pseudomonadati</taxon>
        <taxon>Pseudomonadota</taxon>
        <taxon>Gammaproteobacteria</taxon>
        <taxon>Alteromonadales</taxon>
        <taxon>Shewanellaceae</taxon>
        <taxon>Shewanella</taxon>
    </lineage>
</organism>
<accession>A0ABN4YBJ4</accession>
<keyword evidence="3" id="KW-1185">Reference proteome</keyword>
<evidence type="ECO:0000313" key="3">
    <source>
        <dbReference type="Proteomes" id="UP000191820"/>
    </source>
</evidence>
<dbReference type="SUPFAM" id="SSF101801">
    <property type="entry name" value="Surface presentation of antigens (SPOA)"/>
    <property type="match status" value="1"/>
</dbReference>
<feature type="domain" description="Flagellar motor switch protein FliN-like C-terminal" evidence="1">
    <location>
        <begin position="215"/>
        <end position="282"/>
    </location>
</feature>
<sequence>MKTTAKASLIKKQQLPKVRTVALVQEKLARSRLVLQLERCHRTLLDNINDLLGPIIGQGHHALSKVSLSTDLNTVTPDLNHAWFLMSYRRTPLAWWRIDKCTLDQLASGYYGSFSSPLQSPLRAPSLSEFRLVKRLLRSALDVLPITELDDDGLDLELVVNTTPLEVPLAWTLSFPAEHVGPPMMLCMTEFALGLMAEQPSEYQAAENLNSQLSQRLRQIPIKATLEIGHQLMPVTSLEGLKVGDILPMSLHSRCPVTIGRRPLFYATVHNDDGQMVAKLTQEAFHPEDSTHA</sequence>
<dbReference type="RefSeq" id="WP_065110133.1">
    <property type="nucleotide sequence ID" value="NZ_CANMJJ010000012.1"/>
</dbReference>
<dbReference type="InterPro" id="IPR001543">
    <property type="entry name" value="FliN-like_C"/>
</dbReference>
<name>A0ABN4YBJ4_9GAMM</name>
<reference evidence="2 3" key="1">
    <citation type="submission" date="2017-03" db="EMBL/GenBank/DDBJ databases">
        <title>Genome sequencing of Shewanella japonica KCTC 22435.</title>
        <authorList>
            <person name="Kim K.M."/>
        </authorList>
    </citation>
    <scope>NUCLEOTIDE SEQUENCE [LARGE SCALE GENOMIC DNA]</scope>
    <source>
        <strain evidence="2 3">KCTC 22435</strain>
    </source>
</reference>
<evidence type="ECO:0000259" key="1">
    <source>
        <dbReference type="Pfam" id="PF01052"/>
    </source>
</evidence>
<dbReference type="InterPro" id="IPR036429">
    <property type="entry name" value="SpoA-like_sf"/>
</dbReference>
<dbReference type="Pfam" id="PF01052">
    <property type="entry name" value="FliMN_C"/>
    <property type="match status" value="1"/>
</dbReference>
<dbReference type="EMBL" id="CP020472">
    <property type="protein sequence ID" value="ARD20647.1"/>
    <property type="molecule type" value="Genomic_DNA"/>
</dbReference>
<dbReference type="Proteomes" id="UP000191820">
    <property type="component" value="Chromosome"/>
</dbReference>
<proteinExistence type="predicted"/>